<dbReference type="Proteomes" id="UP000027451">
    <property type="component" value="Unassembled WGS sequence"/>
</dbReference>
<dbReference type="AlphaFoldDB" id="A0A656QCY3"/>
<evidence type="ECO:0000313" key="2">
    <source>
        <dbReference type="Proteomes" id="UP000027451"/>
    </source>
</evidence>
<proteinExistence type="predicted"/>
<sequence>MDADMRIAFAPCAAGEGDSHPSETHAFSTDNTNLPWVILRAVHRAAQLDGISTRARAVLAALARTVDAQKPFAEIFARRTLLSERAMQSERTFYRSLADLEQAGLIERPAQRRYVEAGLFGRAYLHLTPKATMLLGLIEDTREETTGHPQEEQDALVVSQRFAHPSANVADGANTKDLNPNAFQKRQPGHVPQDLQRLRSLGFLDFLIFKLMREARESGKRLSDVVEVCWPHLRQAKRPINYLRTLLSSTTDFGHQLRAKAETLALVREADRARANADVTVRALDGQSFLDPGRKMRYTVADAGTTLTVQSLLDGVVRRAAGQWAVGFVAALTEGRITPEEGANHSHLDVAVAHRPSEIERSSLARPRELTMSVSEHLSKLRALCRRA</sequence>
<evidence type="ECO:0000313" key="1">
    <source>
        <dbReference type="EMBL" id="KDR26162.1"/>
    </source>
</evidence>
<protein>
    <recommendedName>
        <fullName evidence="3">Replication protein O</fullName>
    </recommendedName>
</protein>
<evidence type="ECO:0008006" key="3">
    <source>
        <dbReference type="Google" id="ProtNLM"/>
    </source>
</evidence>
<organism evidence="1 2">
    <name type="scientific">Caballeronia zhejiangensis</name>
    <dbReference type="NCBI Taxonomy" id="871203"/>
    <lineage>
        <taxon>Bacteria</taxon>
        <taxon>Pseudomonadati</taxon>
        <taxon>Pseudomonadota</taxon>
        <taxon>Betaproteobacteria</taxon>
        <taxon>Burkholderiales</taxon>
        <taxon>Burkholderiaceae</taxon>
        <taxon>Caballeronia</taxon>
    </lineage>
</organism>
<keyword evidence="2" id="KW-1185">Reference proteome</keyword>
<name>A0A656QCY3_9BURK</name>
<dbReference type="EMBL" id="JFHD01000037">
    <property type="protein sequence ID" value="KDR26162.1"/>
    <property type="molecule type" value="Genomic_DNA"/>
</dbReference>
<gene>
    <name evidence="1" type="ORF">BG60_23765</name>
</gene>
<comment type="caution">
    <text evidence="1">The sequence shown here is derived from an EMBL/GenBank/DDBJ whole genome shotgun (WGS) entry which is preliminary data.</text>
</comment>
<reference evidence="1 2" key="1">
    <citation type="submission" date="2014-03" db="EMBL/GenBank/DDBJ databases">
        <title>Draft Genome Sequences of Four Burkholderia Strains.</title>
        <authorList>
            <person name="Liu X.Y."/>
            <person name="Li C.X."/>
            <person name="Xu J.H."/>
        </authorList>
    </citation>
    <scope>NUCLEOTIDE SEQUENCE [LARGE SCALE GENOMIC DNA]</scope>
    <source>
        <strain evidence="1 2">OP-1</strain>
    </source>
</reference>
<accession>A0A656QCY3</accession>